<feature type="transmembrane region" description="Helical" evidence="1">
    <location>
        <begin position="75"/>
        <end position="100"/>
    </location>
</feature>
<dbReference type="PANTHER" id="PTHR33133:SF7">
    <property type="entry name" value="F26K24.10 PROTEIN-RELATED"/>
    <property type="match status" value="1"/>
</dbReference>
<feature type="transmembrane region" description="Helical" evidence="1">
    <location>
        <begin position="185"/>
        <end position="203"/>
    </location>
</feature>
<keyword evidence="1" id="KW-0812">Transmembrane</keyword>
<evidence type="ECO:0000313" key="2">
    <source>
        <dbReference type="EMBL" id="MBA0727622.1"/>
    </source>
</evidence>
<sequence>MATPPPPPLLKIDLWTSRSEYCRIIKAHSRHFLALSLLFLLPFSFFLSIYSFIAIEFYLSFLQQDPSIFPTKTFILNLLYTLPISIFSLLATGSITYSIFHGFYGRPIKLLSAIKAAFSSFFPLFSTCLMTQLIVSGISLILGLAFSAVVILGFQVRYPSPYFIFLCLVYVIILLFVVVHLQVNWIFACVVVVVESSWGFEPLKRSRNLVKGMKGVALKIILFFGFFISINTWRSVMTYGDSAADKWTSWLFVLNIFVTSTFSMVFMFYNLAANTVFYIYAKALHRELAEDEEFASKYVSLAVDDGKAPHVVSIV</sequence>
<dbReference type="AlphaFoldDB" id="A0A7J9AUK3"/>
<dbReference type="Proteomes" id="UP000593574">
    <property type="component" value="Unassembled WGS sequence"/>
</dbReference>
<protein>
    <submittedName>
        <fullName evidence="2">Uncharacterized protein</fullName>
    </submittedName>
</protein>
<gene>
    <name evidence="2" type="ORF">Golax_000593</name>
</gene>
<name>A0A7J9AUK3_9ROSI</name>
<feature type="transmembrane region" description="Helical" evidence="1">
    <location>
        <begin position="161"/>
        <end position="179"/>
    </location>
</feature>
<accession>A0A7J9AUK3</accession>
<feature type="transmembrane region" description="Helical" evidence="1">
    <location>
        <begin position="253"/>
        <end position="280"/>
    </location>
</feature>
<dbReference type="PANTHER" id="PTHR33133">
    <property type="entry name" value="OS08G0107100 PROTEIN-RELATED"/>
    <property type="match status" value="1"/>
</dbReference>
<keyword evidence="1" id="KW-1133">Transmembrane helix</keyword>
<feature type="transmembrane region" description="Helical" evidence="1">
    <location>
        <begin position="132"/>
        <end position="154"/>
    </location>
</feature>
<feature type="transmembrane region" description="Helical" evidence="1">
    <location>
        <begin position="32"/>
        <end position="55"/>
    </location>
</feature>
<evidence type="ECO:0000313" key="3">
    <source>
        <dbReference type="Proteomes" id="UP000593574"/>
    </source>
</evidence>
<reference evidence="2 3" key="1">
    <citation type="journal article" date="2019" name="Genome Biol. Evol.">
        <title>Insights into the evolution of the New World diploid cottons (Gossypium, subgenus Houzingenia) based on genome sequencing.</title>
        <authorList>
            <person name="Grover C.E."/>
            <person name="Arick M.A. 2nd"/>
            <person name="Thrash A."/>
            <person name="Conover J.L."/>
            <person name="Sanders W.S."/>
            <person name="Peterson D.G."/>
            <person name="Frelichowski J.E."/>
            <person name="Scheffler J.A."/>
            <person name="Scheffler B.E."/>
            <person name="Wendel J.F."/>
        </authorList>
    </citation>
    <scope>NUCLEOTIDE SEQUENCE [LARGE SCALE GENOMIC DNA]</scope>
    <source>
        <strain evidence="2">4</strain>
        <tissue evidence="2">Leaf</tissue>
    </source>
</reference>
<comment type="caution">
    <text evidence="2">The sequence shown here is derived from an EMBL/GenBank/DDBJ whole genome shotgun (WGS) entry which is preliminary data.</text>
</comment>
<keyword evidence="3" id="KW-1185">Reference proteome</keyword>
<proteinExistence type="predicted"/>
<organism evidence="2 3">
    <name type="scientific">Gossypium laxum</name>
    <dbReference type="NCBI Taxonomy" id="34288"/>
    <lineage>
        <taxon>Eukaryota</taxon>
        <taxon>Viridiplantae</taxon>
        <taxon>Streptophyta</taxon>
        <taxon>Embryophyta</taxon>
        <taxon>Tracheophyta</taxon>
        <taxon>Spermatophyta</taxon>
        <taxon>Magnoliopsida</taxon>
        <taxon>eudicotyledons</taxon>
        <taxon>Gunneridae</taxon>
        <taxon>Pentapetalae</taxon>
        <taxon>rosids</taxon>
        <taxon>malvids</taxon>
        <taxon>Malvales</taxon>
        <taxon>Malvaceae</taxon>
        <taxon>Malvoideae</taxon>
        <taxon>Gossypium</taxon>
    </lineage>
</organism>
<dbReference type="EMBL" id="JABEZV010000013">
    <property type="protein sequence ID" value="MBA0727622.1"/>
    <property type="molecule type" value="Genomic_DNA"/>
</dbReference>
<evidence type="ECO:0000256" key="1">
    <source>
        <dbReference type="SAM" id="Phobius"/>
    </source>
</evidence>
<keyword evidence="1" id="KW-0472">Membrane</keyword>
<feature type="transmembrane region" description="Helical" evidence="1">
    <location>
        <begin position="215"/>
        <end position="233"/>
    </location>
</feature>